<evidence type="ECO:0000313" key="9">
    <source>
        <dbReference type="Proteomes" id="UP000502248"/>
    </source>
</evidence>
<dbReference type="InterPro" id="IPR027379">
    <property type="entry name" value="CLS_N"/>
</dbReference>
<dbReference type="Proteomes" id="UP000502248">
    <property type="component" value="Chromosome"/>
</dbReference>
<reference evidence="8 9" key="1">
    <citation type="submission" date="2020-04" db="EMBL/GenBank/DDBJ databases">
        <title>Genome sequencing of novel species.</title>
        <authorList>
            <person name="Heo J."/>
            <person name="Kim S.-J."/>
            <person name="Kim J.-S."/>
            <person name="Hong S.-B."/>
            <person name="Kwon S.-W."/>
        </authorList>
    </citation>
    <scope>NUCLEOTIDE SEQUENCE [LARGE SCALE GENOMIC DNA]</scope>
    <source>
        <strain evidence="8 9">MFER-1</strain>
    </source>
</reference>
<dbReference type="EMBL" id="CP051680">
    <property type="protein sequence ID" value="QJD84316.1"/>
    <property type="molecule type" value="Genomic_DNA"/>
</dbReference>
<sequence length="64" mass="7401">MDKSDLIMLLLPVFLIQLILMATALTYLYRASSVRGKKWVWVLVIIFVNIIGPILFFAFGRKEN</sequence>
<evidence type="ECO:0000256" key="3">
    <source>
        <dbReference type="ARBA" id="ARBA00022692"/>
    </source>
</evidence>
<feature type="transmembrane region" description="Helical" evidence="6">
    <location>
        <begin position="40"/>
        <end position="59"/>
    </location>
</feature>
<evidence type="ECO:0000256" key="1">
    <source>
        <dbReference type="ARBA" id="ARBA00004651"/>
    </source>
</evidence>
<evidence type="ECO:0000256" key="2">
    <source>
        <dbReference type="ARBA" id="ARBA00022475"/>
    </source>
</evidence>
<protein>
    <submittedName>
        <fullName evidence="8">PLDc_N domain-containing protein</fullName>
    </submittedName>
</protein>
<proteinExistence type="predicted"/>
<evidence type="ECO:0000256" key="4">
    <source>
        <dbReference type="ARBA" id="ARBA00022989"/>
    </source>
</evidence>
<keyword evidence="4 6" id="KW-1133">Transmembrane helix</keyword>
<dbReference type="Pfam" id="PF13396">
    <property type="entry name" value="PLDc_N"/>
    <property type="match status" value="1"/>
</dbReference>
<organism evidence="8 9">
    <name type="scientific">Cohnella herbarum</name>
    <dbReference type="NCBI Taxonomy" id="2728023"/>
    <lineage>
        <taxon>Bacteria</taxon>
        <taxon>Bacillati</taxon>
        <taxon>Bacillota</taxon>
        <taxon>Bacilli</taxon>
        <taxon>Bacillales</taxon>
        <taxon>Paenibacillaceae</taxon>
        <taxon>Cohnella</taxon>
    </lineage>
</organism>
<keyword evidence="9" id="KW-1185">Reference proteome</keyword>
<evidence type="ECO:0000256" key="5">
    <source>
        <dbReference type="ARBA" id="ARBA00023136"/>
    </source>
</evidence>
<comment type="subcellular location">
    <subcellularLocation>
        <location evidence="1">Cell membrane</location>
        <topology evidence="1">Multi-pass membrane protein</topology>
    </subcellularLocation>
</comment>
<feature type="domain" description="Cardiolipin synthase N-terminal" evidence="7">
    <location>
        <begin position="19"/>
        <end position="61"/>
    </location>
</feature>
<keyword evidence="3 6" id="KW-0812">Transmembrane</keyword>
<evidence type="ECO:0000256" key="6">
    <source>
        <dbReference type="SAM" id="Phobius"/>
    </source>
</evidence>
<feature type="transmembrane region" description="Helical" evidence="6">
    <location>
        <begin position="6"/>
        <end position="28"/>
    </location>
</feature>
<dbReference type="KEGG" id="cheb:HH215_14810"/>
<keyword evidence="5 6" id="KW-0472">Membrane</keyword>
<name>A0A7Z2VJU3_9BACL</name>
<evidence type="ECO:0000259" key="7">
    <source>
        <dbReference type="Pfam" id="PF13396"/>
    </source>
</evidence>
<gene>
    <name evidence="8" type="ORF">HH215_14810</name>
</gene>
<dbReference type="GO" id="GO:0005886">
    <property type="term" value="C:plasma membrane"/>
    <property type="evidence" value="ECO:0007669"/>
    <property type="project" value="UniProtKB-SubCell"/>
</dbReference>
<evidence type="ECO:0000313" key="8">
    <source>
        <dbReference type="EMBL" id="QJD84316.1"/>
    </source>
</evidence>
<dbReference type="RefSeq" id="WP_169280600.1">
    <property type="nucleotide sequence ID" value="NZ_CP051680.1"/>
</dbReference>
<keyword evidence="2" id="KW-1003">Cell membrane</keyword>
<accession>A0A7Z2VJU3</accession>
<dbReference type="AlphaFoldDB" id="A0A7Z2VJU3"/>